<name>A0A7M1S4N5_9BACT</name>
<organism evidence="2 3">
    <name type="scientific">Sulfurovum indicum</name>
    <dbReference type="NCBI Taxonomy" id="2779528"/>
    <lineage>
        <taxon>Bacteria</taxon>
        <taxon>Pseudomonadati</taxon>
        <taxon>Campylobacterota</taxon>
        <taxon>Epsilonproteobacteria</taxon>
        <taxon>Campylobacterales</taxon>
        <taxon>Sulfurovaceae</taxon>
        <taxon>Sulfurovum</taxon>
    </lineage>
</organism>
<dbReference type="PANTHER" id="PTHR22572">
    <property type="entry name" value="SUGAR-1-PHOSPHATE GUANYL TRANSFERASE"/>
    <property type="match status" value="1"/>
</dbReference>
<evidence type="ECO:0000313" key="2">
    <source>
        <dbReference type="EMBL" id="QOR61961.1"/>
    </source>
</evidence>
<dbReference type="SUPFAM" id="SSF51161">
    <property type="entry name" value="Trimeric LpxA-like enzymes"/>
    <property type="match status" value="2"/>
</dbReference>
<dbReference type="Proteomes" id="UP000595074">
    <property type="component" value="Chromosome"/>
</dbReference>
<gene>
    <name evidence="2" type="ORF">IMZ28_00260</name>
</gene>
<dbReference type="InterPro" id="IPR050486">
    <property type="entry name" value="Mannose-1P_guanyltransferase"/>
</dbReference>
<dbReference type="RefSeq" id="WP_197548666.1">
    <property type="nucleotide sequence ID" value="NZ_CP063164.1"/>
</dbReference>
<dbReference type="AlphaFoldDB" id="A0A7M1S4N5"/>
<feature type="domain" description="Mannose-1-phosphate guanyltransferase C-terminal" evidence="1">
    <location>
        <begin position="137"/>
        <end position="228"/>
    </location>
</feature>
<accession>A0A7M1S4N5</accession>
<dbReference type="InterPro" id="IPR011004">
    <property type="entry name" value="Trimer_LpxA-like_sf"/>
</dbReference>
<reference evidence="2 3" key="1">
    <citation type="submission" date="2020-10" db="EMBL/GenBank/DDBJ databases">
        <title>The genome of sulfurovum sp.</title>
        <authorList>
            <person name="Xie S."/>
            <person name="Shao Z."/>
            <person name="Jiang L."/>
        </authorList>
    </citation>
    <scope>NUCLEOTIDE SEQUENCE [LARGE SCALE GENOMIC DNA]</scope>
    <source>
        <strain evidence="2 3">ST-419</strain>
    </source>
</reference>
<dbReference type="KEGG" id="sinu:IMZ28_00260"/>
<sequence>MNLCIMLDKTDYESIWTEPVLHPEAMSIAGKEIIQYWLEWARFKGIEKLYIYTESEGVASEKIDMLETLYGVAVVYLHPSKNIEYTENTYRGLGVFLDSGEYRTIKDLDSFLKLERALIQEPLKYSSTVGYGKFKHIQIGKNVYIHKSAKLSGAVVIGDNCIIEKDVEIRDSVINSGSLLKRGSVIDNSHIGKNIHLATNVYLKEKALFESTIYDMVKRESVVHEGICLKS</sequence>
<proteinExistence type="predicted"/>
<evidence type="ECO:0000313" key="3">
    <source>
        <dbReference type="Proteomes" id="UP000595074"/>
    </source>
</evidence>
<dbReference type="EMBL" id="CP063164">
    <property type="protein sequence ID" value="QOR61961.1"/>
    <property type="molecule type" value="Genomic_DNA"/>
</dbReference>
<dbReference type="InterPro" id="IPR056729">
    <property type="entry name" value="GMPPB_C"/>
</dbReference>
<dbReference type="Gene3D" id="2.160.10.10">
    <property type="entry name" value="Hexapeptide repeat proteins"/>
    <property type="match status" value="1"/>
</dbReference>
<dbReference type="Pfam" id="PF25087">
    <property type="entry name" value="GMPPB_C"/>
    <property type="match status" value="1"/>
</dbReference>
<keyword evidence="3" id="KW-1185">Reference proteome</keyword>
<evidence type="ECO:0000259" key="1">
    <source>
        <dbReference type="Pfam" id="PF25087"/>
    </source>
</evidence>
<protein>
    <recommendedName>
        <fullName evidence="1">Mannose-1-phosphate guanyltransferase C-terminal domain-containing protein</fullName>
    </recommendedName>
</protein>